<name>A0A385Q598_9FIRM</name>
<dbReference type="EMBL" id="CP032364">
    <property type="protein sequence ID" value="AYB00194.1"/>
    <property type="molecule type" value="Genomic_DNA"/>
</dbReference>
<gene>
    <name evidence="1" type="ORF">D4A81_09755</name>
</gene>
<dbReference type="KEGG" id="lua:D4A81_09755"/>
<accession>A0A385Q598</accession>
<proteinExistence type="predicted"/>
<dbReference type="RefSeq" id="WP_111524817.1">
    <property type="nucleotide sequence ID" value="NZ_CP032364.1"/>
</dbReference>
<evidence type="ECO:0000313" key="2">
    <source>
        <dbReference type="Proteomes" id="UP000265562"/>
    </source>
</evidence>
<dbReference type="Proteomes" id="UP000265562">
    <property type="component" value="Chromosome"/>
</dbReference>
<keyword evidence="2" id="KW-1185">Reference proteome</keyword>
<evidence type="ECO:0000313" key="1">
    <source>
        <dbReference type="EMBL" id="AYB00194.1"/>
    </source>
</evidence>
<reference evidence="1 2" key="1">
    <citation type="submission" date="2018-09" db="EMBL/GenBank/DDBJ databases">
        <title>Genome sequencing of Lachnoanaerobaculum umeaense DSM 23576.</title>
        <authorList>
            <person name="Kook J.-K."/>
            <person name="Park S.-N."/>
            <person name="Lim Y.K."/>
        </authorList>
    </citation>
    <scope>NUCLEOTIDE SEQUENCE [LARGE SCALE GENOMIC DNA]</scope>
    <source>
        <strain evidence="2">DSM 23576 \ CCUG 58757</strain>
    </source>
</reference>
<protein>
    <submittedName>
        <fullName evidence="1">Uncharacterized protein</fullName>
    </submittedName>
</protein>
<dbReference type="AlphaFoldDB" id="A0A385Q598"/>
<sequence length="86" mass="9658">MNKETMIGRTYSSFTAEEQREIDQMVSGAYYGTTNEIDNKRLSEVGEYQITIDLENGLSVAGTLSVTEDEVVEYINDDGTFYNPAE</sequence>
<organism evidence="1 2">
    <name type="scientific">Lachnoanaerobaculum umeaense</name>
    <dbReference type="NCBI Taxonomy" id="617123"/>
    <lineage>
        <taxon>Bacteria</taxon>
        <taxon>Bacillati</taxon>
        <taxon>Bacillota</taxon>
        <taxon>Clostridia</taxon>
        <taxon>Lachnospirales</taxon>
        <taxon>Lachnospiraceae</taxon>
        <taxon>Lachnoanaerobaculum</taxon>
    </lineage>
</organism>